<dbReference type="EMBL" id="GL732560">
    <property type="protein sequence ID" value="EFX77861.1"/>
    <property type="molecule type" value="Genomic_DNA"/>
</dbReference>
<protein>
    <submittedName>
        <fullName evidence="2">Uncharacterized protein</fullName>
    </submittedName>
</protein>
<evidence type="ECO:0000256" key="1">
    <source>
        <dbReference type="SAM" id="MobiDB-lite"/>
    </source>
</evidence>
<organism evidence="2 3">
    <name type="scientific">Daphnia pulex</name>
    <name type="common">Water flea</name>
    <dbReference type="NCBI Taxonomy" id="6669"/>
    <lineage>
        <taxon>Eukaryota</taxon>
        <taxon>Metazoa</taxon>
        <taxon>Ecdysozoa</taxon>
        <taxon>Arthropoda</taxon>
        <taxon>Crustacea</taxon>
        <taxon>Branchiopoda</taxon>
        <taxon>Diplostraca</taxon>
        <taxon>Cladocera</taxon>
        <taxon>Anomopoda</taxon>
        <taxon>Daphniidae</taxon>
        <taxon>Daphnia</taxon>
    </lineage>
</organism>
<sequence>MIPACFLVNLRKAKRDLVEPKIRKGSSSSTRERHLSSTPLAGETEAKSSKDLPAQRGSVICLPRFLLGKVTDKNWQMRVHGTREEVYFHSPDQVKGLMSLLAPLRNL</sequence>
<dbReference type="Proteomes" id="UP000000305">
    <property type="component" value="Unassembled WGS sequence"/>
</dbReference>
<dbReference type="HOGENOM" id="CLU_2212560_0_0_1"/>
<accession>E9GRT4</accession>
<dbReference type="AlphaFoldDB" id="E9GRT4"/>
<dbReference type="InParanoid" id="E9GRT4"/>
<dbReference type="KEGG" id="dpx:DAPPUDRAFT_247129"/>
<gene>
    <name evidence="2" type="ORF">DAPPUDRAFT_247129</name>
</gene>
<proteinExistence type="predicted"/>
<evidence type="ECO:0000313" key="2">
    <source>
        <dbReference type="EMBL" id="EFX77861.1"/>
    </source>
</evidence>
<reference evidence="2 3" key="1">
    <citation type="journal article" date="2011" name="Science">
        <title>The ecoresponsive genome of Daphnia pulex.</title>
        <authorList>
            <person name="Colbourne J.K."/>
            <person name="Pfrender M.E."/>
            <person name="Gilbert D."/>
            <person name="Thomas W.K."/>
            <person name="Tucker A."/>
            <person name="Oakley T.H."/>
            <person name="Tokishita S."/>
            <person name="Aerts A."/>
            <person name="Arnold G.J."/>
            <person name="Basu M.K."/>
            <person name="Bauer D.J."/>
            <person name="Caceres C.E."/>
            <person name="Carmel L."/>
            <person name="Casola C."/>
            <person name="Choi J.H."/>
            <person name="Detter J.C."/>
            <person name="Dong Q."/>
            <person name="Dusheyko S."/>
            <person name="Eads B.D."/>
            <person name="Frohlich T."/>
            <person name="Geiler-Samerotte K.A."/>
            <person name="Gerlach D."/>
            <person name="Hatcher P."/>
            <person name="Jogdeo S."/>
            <person name="Krijgsveld J."/>
            <person name="Kriventseva E.V."/>
            <person name="Kultz D."/>
            <person name="Laforsch C."/>
            <person name="Lindquist E."/>
            <person name="Lopez J."/>
            <person name="Manak J.R."/>
            <person name="Muller J."/>
            <person name="Pangilinan J."/>
            <person name="Patwardhan R.P."/>
            <person name="Pitluck S."/>
            <person name="Pritham E.J."/>
            <person name="Rechtsteiner A."/>
            <person name="Rho M."/>
            <person name="Rogozin I.B."/>
            <person name="Sakarya O."/>
            <person name="Salamov A."/>
            <person name="Schaack S."/>
            <person name="Shapiro H."/>
            <person name="Shiga Y."/>
            <person name="Skalitzky C."/>
            <person name="Smith Z."/>
            <person name="Souvorov A."/>
            <person name="Sung W."/>
            <person name="Tang Z."/>
            <person name="Tsuchiya D."/>
            <person name="Tu H."/>
            <person name="Vos H."/>
            <person name="Wang M."/>
            <person name="Wolf Y.I."/>
            <person name="Yamagata H."/>
            <person name="Yamada T."/>
            <person name="Ye Y."/>
            <person name="Shaw J.R."/>
            <person name="Andrews J."/>
            <person name="Crease T.J."/>
            <person name="Tang H."/>
            <person name="Lucas S.M."/>
            <person name="Robertson H.M."/>
            <person name="Bork P."/>
            <person name="Koonin E.V."/>
            <person name="Zdobnov E.M."/>
            <person name="Grigoriev I.V."/>
            <person name="Lynch M."/>
            <person name="Boore J.L."/>
        </authorList>
    </citation>
    <scope>NUCLEOTIDE SEQUENCE [LARGE SCALE GENOMIC DNA]</scope>
</reference>
<keyword evidence="3" id="KW-1185">Reference proteome</keyword>
<feature type="region of interest" description="Disordered" evidence="1">
    <location>
        <begin position="18"/>
        <end position="52"/>
    </location>
</feature>
<evidence type="ECO:0000313" key="3">
    <source>
        <dbReference type="Proteomes" id="UP000000305"/>
    </source>
</evidence>
<name>E9GRT4_DAPPU</name>